<comment type="caution">
    <text evidence="12">The sequence shown here is derived from an EMBL/GenBank/DDBJ whole genome shotgun (WGS) entry which is preliminary data.</text>
</comment>
<dbReference type="InterPro" id="IPR017853">
    <property type="entry name" value="GH"/>
</dbReference>
<sequence length="560" mass="61872">MQALVTRRAKAPSGSSDEGGSPRAGDSDALLHKGGASSAPALGAAPAAPAAGGAAASRSRRLHWALYLLALLAGLGLLLSAVDRPDYTHKSFVKVQGTQLMVDCRPFYAAGFNLENVLLAPMAKMARKLAGEEGGVAMIAPGKYDEDVFRGLDVVIAEAERAGLRVILSFVDNWKYLGGVDEYVDWSDTAPARDKRYPPINKLGDVSTEDFSKERLEYENKRKVLFYTDPGCKRLYKDHVRAVLERRNTASGKLYRDDPAIMAFNLINEPRCSAYETPECTDLFQKWVLDMATHFKSLDQQHLLTVGSEGFWGERDAFKDVNPGASSSDWAAKSGQDFVANNNLPMIDFAAVHLWPTNWGVAHNHTFTRLWIESHVKDCQEMLKKPCLLEEFGHALGDRGLDPPPEAIASERDPHYRAVLDAVEYAIGRGHALSGSLFWRWGLRIYRNDVPGIYGVLPTHSTFKMMAEHAQRVRVHTLAHPSAAECPLDCWVGVQFGPLRRCEHRPSVCAEQRARAAYQKSYDGDSPRLLSHGQPVWTSQAECCRPGLGAFERGCSTTLF</sequence>
<dbReference type="STRING" id="3076.A0A2P6TR95"/>
<dbReference type="EMBL" id="LHPG02000008">
    <property type="protein sequence ID" value="PRW56573.1"/>
    <property type="molecule type" value="Genomic_DNA"/>
</dbReference>
<evidence type="ECO:0000259" key="11">
    <source>
        <dbReference type="Pfam" id="PF26410"/>
    </source>
</evidence>
<accession>A0A2P6TR95</accession>
<dbReference type="PANTHER" id="PTHR31451">
    <property type="match status" value="1"/>
</dbReference>
<reference evidence="12 13" key="1">
    <citation type="journal article" date="2018" name="Plant J.">
        <title>Genome sequences of Chlorella sorokiniana UTEX 1602 and Micractinium conductrix SAG 241.80: implications to maltose excretion by a green alga.</title>
        <authorList>
            <person name="Arriola M.B."/>
            <person name="Velmurugan N."/>
            <person name="Zhang Y."/>
            <person name="Plunkett M.H."/>
            <person name="Hondzo H."/>
            <person name="Barney B.M."/>
        </authorList>
    </citation>
    <scope>NUCLEOTIDE SEQUENCE [LARGE SCALE GENOMIC DNA]</scope>
    <source>
        <strain evidence="13">UTEX 1602</strain>
    </source>
</reference>
<dbReference type="Pfam" id="PF26410">
    <property type="entry name" value="GH5_mannosidase"/>
    <property type="match status" value="1"/>
</dbReference>
<keyword evidence="13" id="KW-1185">Reference proteome</keyword>
<keyword evidence="6" id="KW-0732">Signal</keyword>
<keyword evidence="10" id="KW-1133">Transmembrane helix</keyword>
<evidence type="ECO:0000313" key="12">
    <source>
        <dbReference type="EMBL" id="PRW56573.1"/>
    </source>
</evidence>
<evidence type="ECO:0000256" key="7">
    <source>
        <dbReference type="ARBA" id="ARBA00022801"/>
    </source>
</evidence>
<evidence type="ECO:0000256" key="1">
    <source>
        <dbReference type="ARBA" id="ARBA00001678"/>
    </source>
</evidence>
<keyword evidence="8" id="KW-0326">Glycosidase</keyword>
<feature type="transmembrane region" description="Helical" evidence="10">
    <location>
        <begin position="64"/>
        <end position="82"/>
    </location>
</feature>
<dbReference type="EC" id="3.2.1.78" evidence="4"/>
<keyword evidence="7" id="KW-0378">Hydrolase</keyword>
<comment type="catalytic activity">
    <reaction evidence="1">
        <text>Random hydrolysis of (1-&gt;4)-beta-D-mannosidic linkages in mannans, galactomannans and glucomannans.</text>
        <dbReference type="EC" id="3.2.1.78"/>
    </reaction>
</comment>
<dbReference type="GO" id="GO:0005576">
    <property type="term" value="C:extracellular region"/>
    <property type="evidence" value="ECO:0007669"/>
    <property type="project" value="UniProtKB-SubCell"/>
</dbReference>
<evidence type="ECO:0000256" key="10">
    <source>
        <dbReference type="SAM" id="Phobius"/>
    </source>
</evidence>
<evidence type="ECO:0000256" key="9">
    <source>
        <dbReference type="SAM" id="MobiDB-lite"/>
    </source>
</evidence>
<keyword evidence="5" id="KW-0964">Secreted</keyword>
<evidence type="ECO:0000256" key="4">
    <source>
        <dbReference type="ARBA" id="ARBA00012706"/>
    </source>
</evidence>
<evidence type="ECO:0000256" key="8">
    <source>
        <dbReference type="ARBA" id="ARBA00023295"/>
    </source>
</evidence>
<evidence type="ECO:0000256" key="3">
    <source>
        <dbReference type="ARBA" id="ARBA00005641"/>
    </source>
</evidence>
<dbReference type="InterPro" id="IPR001547">
    <property type="entry name" value="Glyco_hydro_5"/>
</dbReference>
<organism evidence="12 13">
    <name type="scientific">Chlorella sorokiniana</name>
    <name type="common">Freshwater green alga</name>
    <dbReference type="NCBI Taxonomy" id="3076"/>
    <lineage>
        <taxon>Eukaryota</taxon>
        <taxon>Viridiplantae</taxon>
        <taxon>Chlorophyta</taxon>
        <taxon>core chlorophytes</taxon>
        <taxon>Trebouxiophyceae</taxon>
        <taxon>Chlorellales</taxon>
        <taxon>Chlorellaceae</taxon>
        <taxon>Chlorella clade</taxon>
        <taxon>Chlorella</taxon>
    </lineage>
</organism>
<comment type="similarity">
    <text evidence="3">Belongs to the glycosyl hydrolase 5 (cellulase A) family.</text>
</comment>
<dbReference type="OrthoDB" id="406631at2759"/>
<protein>
    <recommendedName>
        <fullName evidence="4">mannan endo-1,4-beta-mannosidase</fullName>
        <ecNumber evidence="4">3.2.1.78</ecNumber>
    </recommendedName>
</protein>
<name>A0A2P6TR95_CHLSO</name>
<dbReference type="PANTHER" id="PTHR31451:SF39">
    <property type="entry name" value="MANNAN ENDO-1,4-BETA-MANNOSIDASE 1"/>
    <property type="match status" value="1"/>
</dbReference>
<feature type="domain" description="Glycoside hydrolase family 5" evidence="11">
    <location>
        <begin position="138"/>
        <end position="442"/>
    </location>
</feature>
<dbReference type="AlphaFoldDB" id="A0A2P6TR95"/>
<dbReference type="GO" id="GO:0016985">
    <property type="term" value="F:mannan endo-1,4-beta-mannosidase activity"/>
    <property type="evidence" value="ECO:0007669"/>
    <property type="project" value="UniProtKB-EC"/>
</dbReference>
<proteinExistence type="inferred from homology"/>
<keyword evidence="10" id="KW-0472">Membrane</keyword>
<dbReference type="InterPro" id="IPR045053">
    <property type="entry name" value="MAN-like"/>
</dbReference>
<comment type="subcellular location">
    <subcellularLocation>
        <location evidence="2">Secreted</location>
    </subcellularLocation>
</comment>
<feature type="region of interest" description="Disordered" evidence="9">
    <location>
        <begin position="1"/>
        <end position="30"/>
    </location>
</feature>
<dbReference type="Proteomes" id="UP000239899">
    <property type="component" value="Unassembled WGS sequence"/>
</dbReference>
<dbReference type="Gene3D" id="3.20.20.80">
    <property type="entry name" value="Glycosidases"/>
    <property type="match status" value="1"/>
</dbReference>
<gene>
    <name evidence="12" type="ORF">C2E21_4723</name>
</gene>
<dbReference type="SUPFAM" id="SSF51445">
    <property type="entry name" value="(Trans)glycosidases"/>
    <property type="match status" value="1"/>
</dbReference>
<evidence type="ECO:0000256" key="2">
    <source>
        <dbReference type="ARBA" id="ARBA00004613"/>
    </source>
</evidence>
<evidence type="ECO:0000256" key="6">
    <source>
        <dbReference type="ARBA" id="ARBA00022729"/>
    </source>
</evidence>
<evidence type="ECO:0000313" key="13">
    <source>
        <dbReference type="Proteomes" id="UP000239899"/>
    </source>
</evidence>
<keyword evidence="10" id="KW-0812">Transmembrane</keyword>
<evidence type="ECO:0000256" key="5">
    <source>
        <dbReference type="ARBA" id="ARBA00022525"/>
    </source>
</evidence>